<dbReference type="AlphaFoldDB" id="A0A9W6R5P0"/>
<gene>
    <name evidence="2" type="ORF">Atai01_57670</name>
</gene>
<organism evidence="2 3">
    <name type="scientific">Amycolatopsis taiwanensis</name>
    <dbReference type="NCBI Taxonomy" id="342230"/>
    <lineage>
        <taxon>Bacteria</taxon>
        <taxon>Bacillati</taxon>
        <taxon>Actinomycetota</taxon>
        <taxon>Actinomycetes</taxon>
        <taxon>Pseudonocardiales</taxon>
        <taxon>Pseudonocardiaceae</taxon>
        <taxon>Amycolatopsis</taxon>
    </lineage>
</organism>
<feature type="region of interest" description="Disordered" evidence="1">
    <location>
        <begin position="1"/>
        <end position="45"/>
    </location>
</feature>
<dbReference type="EMBL" id="BSTI01000015">
    <property type="protein sequence ID" value="GLY69148.1"/>
    <property type="molecule type" value="Genomic_DNA"/>
</dbReference>
<evidence type="ECO:0000313" key="3">
    <source>
        <dbReference type="Proteomes" id="UP001165136"/>
    </source>
</evidence>
<keyword evidence="3" id="KW-1185">Reference proteome</keyword>
<sequence>MRRRHRLGCGHPEQETEDAVAKGHNNKKKAGVDPTWPEAGDGAHPVSELAADRQGALSPFGDVTFPLESVPYVHPETEINK</sequence>
<comment type="caution">
    <text evidence="2">The sequence shown here is derived from an EMBL/GenBank/DDBJ whole genome shotgun (WGS) entry which is preliminary data.</text>
</comment>
<proteinExistence type="predicted"/>
<reference evidence="2" key="1">
    <citation type="submission" date="2023-03" db="EMBL/GenBank/DDBJ databases">
        <title>Amycolatopsis taiwanensis NBRC 103393.</title>
        <authorList>
            <person name="Ichikawa N."/>
            <person name="Sato H."/>
            <person name="Tonouchi N."/>
        </authorList>
    </citation>
    <scope>NUCLEOTIDE SEQUENCE</scope>
    <source>
        <strain evidence="2">NBRC 103393</strain>
    </source>
</reference>
<name>A0A9W6R5P0_9PSEU</name>
<protein>
    <submittedName>
        <fullName evidence="2">Uncharacterized protein</fullName>
    </submittedName>
</protein>
<evidence type="ECO:0000256" key="1">
    <source>
        <dbReference type="SAM" id="MobiDB-lite"/>
    </source>
</evidence>
<accession>A0A9W6R5P0</accession>
<evidence type="ECO:0000313" key="2">
    <source>
        <dbReference type="EMBL" id="GLY69148.1"/>
    </source>
</evidence>
<dbReference type="Proteomes" id="UP001165136">
    <property type="component" value="Unassembled WGS sequence"/>
</dbReference>